<dbReference type="Proteomes" id="UP000023623">
    <property type="component" value="Unassembled WGS sequence"/>
</dbReference>
<dbReference type="InterPro" id="IPR004840">
    <property type="entry name" value="Amino_acid_permease_CS"/>
</dbReference>
<keyword evidence="11" id="KW-1185">Reference proteome</keyword>
<proteinExistence type="predicted"/>
<accession>A0A022XTD6</accession>
<keyword evidence="3 8" id="KW-0812">Transmembrane</keyword>
<evidence type="ECO:0000259" key="9">
    <source>
        <dbReference type="Pfam" id="PF00324"/>
    </source>
</evidence>
<evidence type="ECO:0000256" key="8">
    <source>
        <dbReference type="SAM" id="Phobius"/>
    </source>
</evidence>
<name>A0A022XTD6_TRISD</name>
<reference evidence="10 11" key="1">
    <citation type="submission" date="2014-02" db="EMBL/GenBank/DDBJ databases">
        <title>The Genome Sequence of Trichophyton rubrum (morphotype soudanense) CBS 452.61.</title>
        <authorList>
            <consortium name="The Broad Institute Genomics Platform"/>
            <person name="Cuomo C.A."/>
            <person name="White T.C."/>
            <person name="Graser Y."/>
            <person name="Martinez-Rossi N."/>
            <person name="Heitman J."/>
            <person name="Young S.K."/>
            <person name="Zeng Q."/>
            <person name="Gargeya S."/>
            <person name="Abouelleil A."/>
            <person name="Alvarado L."/>
            <person name="Chapman S.B."/>
            <person name="Gainer-Dewar J."/>
            <person name="Goldberg J."/>
            <person name="Griggs A."/>
            <person name="Gujja S."/>
            <person name="Hansen M."/>
            <person name="Howarth C."/>
            <person name="Imamovic A."/>
            <person name="Larimer J."/>
            <person name="Martinez D."/>
            <person name="Murphy C."/>
            <person name="Pearson M.D."/>
            <person name="Persinoti G."/>
            <person name="Poon T."/>
            <person name="Priest M."/>
            <person name="Roberts A.D."/>
            <person name="Saif S."/>
            <person name="Shea T.D."/>
            <person name="Sykes S.N."/>
            <person name="Wortman J."/>
            <person name="Nusbaum C."/>
            <person name="Birren B."/>
        </authorList>
    </citation>
    <scope>NUCLEOTIDE SEQUENCE [LARGE SCALE GENOMIC DNA]</scope>
    <source>
        <strain evidence="10 11">CBS 452.61</strain>
    </source>
</reference>
<dbReference type="PANTHER" id="PTHR43341">
    <property type="entry name" value="AMINO ACID PERMEASE"/>
    <property type="match status" value="1"/>
</dbReference>
<comment type="subcellular location">
    <subcellularLocation>
        <location evidence="1">Membrane</location>
        <topology evidence="1">Multi-pass membrane protein</topology>
    </subcellularLocation>
</comment>
<dbReference type="GO" id="GO:0015171">
    <property type="term" value="F:amino acid transmembrane transporter activity"/>
    <property type="evidence" value="ECO:0007669"/>
    <property type="project" value="TreeGrafter"/>
</dbReference>
<dbReference type="Pfam" id="PF00324">
    <property type="entry name" value="AA_permease"/>
    <property type="match status" value="1"/>
</dbReference>
<feature type="region of interest" description="Disordered" evidence="7">
    <location>
        <begin position="167"/>
        <end position="230"/>
    </location>
</feature>
<dbReference type="InterPro" id="IPR050524">
    <property type="entry name" value="APC_YAT"/>
</dbReference>
<dbReference type="Gene3D" id="1.20.1740.10">
    <property type="entry name" value="Amino acid/polyamine transporter I"/>
    <property type="match status" value="1"/>
</dbReference>
<feature type="compositionally biased region" description="Low complexity" evidence="7">
    <location>
        <begin position="167"/>
        <end position="224"/>
    </location>
</feature>
<feature type="domain" description="Amino acid permease/ SLC12A" evidence="9">
    <location>
        <begin position="53"/>
        <end position="145"/>
    </location>
</feature>
<keyword evidence="6 8" id="KW-0472">Membrane</keyword>
<feature type="transmembrane region" description="Helical" evidence="8">
    <location>
        <begin position="81"/>
        <end position="101"/>
    </location>
</feature>
<evidence type="ECO:0000256" key="3">
    <source>
        <dbReference type="ARBA" id="ARBA00022692"/>
    </source>
</evidence>
<sequence length="230" mass="23912">MDEKTEMAPAYDHGPHKAVDVKNAAYGEAADLYGDAEAAERYGYVARGLKSRHIQFIALGGTIGTGLFLGIGRALTQGGPLSLLIGYTFVGLAIFAMMMSLGEMATWLPLPGAIPQFCARYVDASVGFAVGWNVSLSCCSHCSQWYIMESLITSSCGINAPSRCVSRSQPPPSSSSTGPARRTSTSLRGSAWSSPSSSSSTSGPSRSTARLSSSSPASRSSPSSACCCSP</sequence>
<keyword evidence="4" id="KW-0029">Amino-acid transport</keyword>
<keyword evidence="5 8" id="KW-1133">Transmembrane helix</keyword>
<feature type="transmembrane region" description="Helical" evidence="8">
    <location>
        <begin position="56"/>
        <end position="75"/>
    </location>
</feature>
<dbReference type="EMBL" id="KK208852">
    <property type="protein sequence ID" value="EZF74000.1"/>
    <property type="molecule type" value="Genomic_DNA"/>
</dbReference>
<keyword evidence="2" id="KW-0813">Transport</keyword>
<dbReference type="InterPro" id="IPR004841">
    <property type="entry name" value="AA-permease/SLC12A_dom"/>
</dbReference>
<evidence type="ECO:0000256" key="5">
    <source>
        <dbReference type="ARBA" id="ARBA00022989"/>
    </source>
</evidence>
<dbReference type="HOGENOM" id="CLU_1205530_0_0_1"/>
<evidence type="ECO:0000313" key="11">
    <source>
        <dbReference type="Proteomes" id="UP000023623"/>
    </source>
</evidence>
<gene>
    <name evidence="10" type="ORF">H105_04131</name>
</gene>
<evidence type="ECO:0000256" key="4">
    <source>
        <dbReference type="ARBA" id="ARBA00022970"/>
    </source>
</evidence>
<protein>
    <recommendedName>
        <fullName evidence="9">Amino acid permease/ SLC12A domain-containing protein</fullName>
    </recommendedName>
</protein>
<evidence type="ECO:0000256" key="1">
    <source>
        <dbReference type="ARBA" id="ARBA00004141"/>
    </source>
</evidence>
<evidence type="ECO:0000256" key="7">
    <source>
        <dbReference type="SAM" id="MobiDB-lite"/>
    </source>
</evidence>
<dbReference type="AlphaFoldDB" id="A0A022XTD6"/>
<organism evidence="10 11">
    <name type="scientific">Trichophyton soudanense CBS 452.61</name>
    <dbReference type="NCBI Taxonomy" id="1215331"/>
    <lineage>
        <taxon>Eukaryota</taxon>
        <taxon>Fungi</taxon>
        <taxon>Dikarya</taxon>
        <taxon>Ascomycota</taxon>
        <taxon>Pezizomycotina</taxon>
        <taxon>Eurotiomycetes</taxon>
        <taxon>Eurotiomycetidae</taxon>
        <taxon>Onygenales</taxon>
        <taxon>Arthrodermataceae</taxon>
        <taxon>Trichophyton</taxon>
    </lineage>
</organism>
<evidence type="ECO:0000256" key="2">
    <source>
        <dbReference type="ARBA" id="ARBA00022448"/>
    </source>
</evidence>
<dbReference type="PROSITE" id="PS00218">
    <property type="entry name" value="AMINO_ACID_PERMEASE_1"/>
    <property type="match status" value="1"/>
</dbReference>
<evidence type="ECO:0000256" key="6">
    <source>
        <dbReference type="ARBA" id="ARBA00023136"/>
    </source>
</evidence>
<dbReference type="PANTHER" id="PTHR43341:SF39">
    <property type="entry name" value="AMINO ACID TRANSPORTER (EUROFUNG)-RELATED"/>
    <property type="match status" value="1"/>
</dbReference>
<dbReference type="GO" id="GO:0016020">
    <property type="term" value="C:membrane"/>
    <property type="evidence" value="ECO:0007669"/>
    <property type="project" value="UniProtKB-SubCell"/>
</dbReference>
<evidence type="ECO:0000313" key="10">
    <source>
        <dbReference type="EMBL" id="EZF74000.1"/>
    </source>
</evidence>